<accession>A0A095RYS6</accession>
<dbReference type="AlphaFoldDB" id="A0A095RYS6"/>
<dbReference type="KEGG" id="but:X994_1985"/>
<name>A0A095RYS6_BURPE</name>
<evidence type="ECO:0000313" key="2">
    <source>
        <dbReference type="EMBL" id="KGX08376.1"/>
    </source>
</evidence>
<evidence type="ECO:0000256" key="1">
    <source>
        <dbReference type="SAM" id="MobiDB-lite"/>
    </source>
</evidence>
<reference evidence="3 5" key="2">
    <citation type="submission" date="2017-11" db="EMBL/GenBank/DDBJ databases">
        <title>Molecular characterization of Burkholderia pseudomallei and closely related isolates from Vietnam.</title>
        <authorList>
            <person name="Ustinov D.V."/>
            <person name="Antonov A.S."/>
            <person name="Avdusheva E.F."/>
            <person name="Shpak I.M."/>
            <person name="Zakharova I.B."/>
            <person name="Thi L.A."/>
            <person name="Teteryatnikova N."/>
            <person name="Lopasteyskaya Y.A."/>
            <person name="Kuzyutina J.A."/>
            <person name="Ngo T.N."/>
            <person name="Victorov D.V."/>
        </authorList>
    </citation>
    <scope>NUCLEOTIDE SEQUENCE [LARGE SCALE GENOMIC DNA]</scope>
    <source>
        <strain evidence="3 5">V1512</strain>
    </source>
</reference>
<gene>
    <name evidence="3" type="ORF">CWD88_28090</name>
    <name evidence="2" type="ORF">Y036_1272</name>
</gene>
<organism evidence="2 4">
    <name type="scientific">Burkholderia pseudomallei</name>
    <name type="common">Pseudomonas pseudomallei</name>
    <dbReference type="NCBI Taxonomy" id="28450"/>
    <lineage>
        <taxon>Bacteria</taxon>
        <taxon>Pseudomonadati</taxon>
        <taxon>Pseudomonadota</taxon>
        <taxon>Betaproteobacteria</taxon>
        <taxon>Burkholderiales</taxon>
        <taxon>Burkholderiaceae</taxon>
        <taxon>Burkholderia</taxon>
        <taxon>pseudomallei group</taxon>
    </lineage>
</organism>
<dbReference type="EMBL" id="PHRB01000036">
    <property type="protein sequence ID" value="PJO63074.1"/>
    <property type="molecule type" value="Genomic_DNA"/>
</dbReference>
<feature type="compositionally biased region" description="Low complexity" evidence="1">
    <location>
        <begin position="63"/>
        <end position="88"/>
    </location>
</feature>
<dbReference type="Proteomes" id="UP000231878">
    <property type="component" value="Unassembled WGS sequence"/>
</dbReference>
<proteinExistence type="predicted"/>
<sequence>MMWIFGAHLDNDGNGLSFAAPRRLDAAHAGFTGYRRAADYLGGDSGIPHARNDARRSRRRPNAGHAAAATATDLRPRAAARGARATRG</sequence>
<feature type="region of interest" description="Disordered" evidence="1">
    <location>
        <begin position="42"/>
        <end position="88"/>
    </location>
</feature>
<evidence type="ECO:0000313" key="4">
    <source>
        <dbReference type="Proteomes" id="UP000030475"/>
    </source>
</evidence>
<evidence type="ECO:0000313" key="3">
    <source>
        <dbReference type="EMBL" id="PJO63074.1"/>
    </source>
</evidence>
<dbReference type="EMBL" id="JQIM01000010">
    <property type="protein sequence ID" value="KGX08376.1"/>
    <property type="molecule type" value="Genomic_DNA"/>
</dbReference>
<dbReference type="GeneID" id="93059243"/>
<protein>
    <submittedName>
        <fullName evidence="2">Uncharacterized protein</fullName>
    </submittedName>
</protein>
<dbReference type="Proteomes" id="UP000030475">
    <property type="component" value="Unassembled WGS sequence"/>
</dbReference>
<evidence type="ECO:0000313" key="5">
    <source>
        <dbReference type="Proteomes" id="UP000231878"/>
    </source>
</evidence>
<comment type="caution">
    <text evidence="2">The sequence shown here is derived from an EMBL/GenBank/DDBJ whole genome shotgun (WGS) entry which is preliminary data.</text>
</comment>
<dbReference type="RefSeq" id="WP_004522742.1">
    <property type="nucleotide sequence ID" value="NZ_AP028071.1"/>
</dbReference>
<reference evidence="2 4" key="1">
    <citation type="submission" date="2014-08" db="EMBL/GenBank/DDBJ databases">
        <authorList>
            <person name="Bunnell A."/>
            <person name="Chain P.S."/>
            <person name="Chertkov O."/>
            <person name="Currie B.J."/>
            <person name="Daligault H.E."/>
            <person name="Davenport K.W."/>
            <person name="Davis C."/>
            <person name="Gleasner C.D."/>
            <person name="Johnson S.L."/>
            <person name="Kaestli M."/>
            <person name="Koren S."/>
            <person name="Kunde Y.A."/>
            <person name="Mayo M."/>
            <person name="McMurry K.K."/>
            <person name="Price E.P."/>
            <person name="Reitenga K.G."/>
            <person name="Robison R."/>
            <person name="Rosovitz M.J."/>
            <person name="Sarovich D.S."/>
            <person name="Teshima H."/>
        </authorList>
    </citation>
    <scope>NUCLEOTIDE SEQUENCE [LARGE SCALE GENOMIC DNA]</scope>
    <source>
        <strain evidence="2 4">MSHR44</strain>
    </source>
</reference>